<reference evidence="2 3" key="1">
    <citation type="journal article" date="2020" name="Microb. Ecol.">
        <title>Ecogenomics of the Marine Benthic Filamentous Cyanobacterium Adonisia.</title>
        <authorList>
            <person name="Walter J.M."/>
            <person name="Coutinho F.H."/>
            <person name="Leomil L."/>
            <person name="Hargreaves P.I."/>
            <person name="Campeao M.E."/>
            <person name="Vieira V.V."/>
            <person name="Silva B.S."/>
            <person name="Fistarol G.O."/>
            <person name="Salomon P.S."/>
            <person name="Sawabe T."/>
            <person name="Mino S."/>
            <person name="Hosokawa M."/>
            <person name="Miyashita H."/>
            <person name="Maruyama F."/>
            <person name="van Verk M.C."/>
            <person name="Dutilh B.E."/>
            <person name="Thompson C.C."/>
            <person name="Thompson F.L."/>
        </authorList>
    </citation>
    <scope>NUCLEOTIDE SEQUENCE [LARGE SCALE GENOMIC DNA]</scope>
    <source>
        <strain evidence="2 3">CCMR0081</strain>
    </source>
</reference>
<gene>
    <name evidence="2" type="ORF">DXZ20_12480</name>
</gene>
<dbReference type="AlphaFoldDB" id="A0A6M0RJN9"/>
<keyword evidence="3" id="KW-1185">Reference proteome</keyword>
<evidence type="ECO:0000313" key="2">
    <source>
        <dbReference type="EMBL" id="NEZ56475.1"/>
    </source>
</evidence>
<evidence type="ECO:0000256" key="1">
    <source>
        <dbReference type="SAM" id="MobiDB-lite"/>
    </source>
</evidence>
<feature type="region of interest" description="Disordered" evidence="1">
    <location>
        <begin position="104"/>
        <end position="124"/>
    </location>
</feature>
<accession>A0A6M0RJN9</accession>
<feature type="region of interest" description="Disordered" evidence="1">
    <location>
        <begin position="1"/>
        <end position="58"/>
    </location>
</feature>
<sequence>MPLPQVDWGEILQTPPVNPEDLYPGGFGEGPQPEVDLDDLSDILRRTRDTSPTPQLDLRDFIFDSSSDLPNNLEEYLENLSKPQQRSVRSLSKRLREHEEKLEAYKANPEAFDNKKSSKTHQMM</sequence>
<organism evidence="2 3">
    <name type="scientific">Adonisia turfae CCMR0081</name>
    <dbReference type="NCBI Taxonomy" id="2292702"/>
    <lineage>
        <taxon>Bacteria</taxon>
        <taxon>Bacillati</taxon>
        <taxon>Cyanobacteriota</taxon>
        <taxon>Adonisia</taxon>
        <taxon>Adonisia turfae</taxon>
    </lineage>
</organism>
<proteinExistence type="predicted"/>
<dbReference type="EMBL" id="QXHD01000004">
    <property type="protein sequence ID" value="NEZ56475.1"/>
    <property type="molecule type" value="Genomic_DNA"/>
</dbReference>
<protein>
    <submittedName>
        <fullName evidence="2">Uncharacterized protein</fullName>
    </submittedName>
</protein>
<name>A0A6M0RJN9_9CYAN</name>
<evidence type="ECO:0000313" key="3">
    <source>
        <dbReference type="Proteomes" id="UP000481033"/>
    </source>
</evidence>
<dbReference type="Proteomes" id="UP000481033">
    <property type="component" value="Unassembled WGS sequence"/>
</dbReference>
<comment type="caution">
    <text evidence="2">The sequence shown here is derived from an EMBL/GenBank/DDBJ whole genome shotgun (WGS) entry which is preliminary data.</text>
</comment>